<dbReference type="CDD" id="cd00552">
    <property type="entry name" value="RaiA"/>
    <property type="match status" value="1"/>
</dbReference>
<dbReference type="Gene3D" id="3.30.160.100">
    <property type="entry name" value="Ribosome hibernation promotion factor-like"/>
    <property type="match status" value="1"/>
</dbReference>
<evidence type="ECO:0000313" key="5">
    <source>
        <dbReference type="EMBL" id="QIM15899.1"/>
    </source>
</evidence>
<dbReference type="Proteomes" id="UP000501387">
    <property type="component" value="Chromosome"/>
</dbReference>
<dbReference type="AlphaFoldDB" id="A0A6G8FHY9"/>
<comment type="function">
    <text evidence="3">Required for dimerization of active 70S ribosomes into 100S ribosomes in stationary phase; 100S ribosomes are translationally inactive and sometimes present during exponential growth.</text>
</comment>
<dbReference type="PANTHER" id="PTHR33231:SF1">
    <property type="entry name" value="30S RIBOSOMAL PROTEIN"/>
    <property type="match status" value="1"/>
</dbReference>
<evidence type="ECO:0000256" key="1">
    <source>
        <dbReference type="ARBA" id="ARBA00022490"/>
    </source>
</evidence>
<comment type="subcellular location">
    <subcellularLocation>
        <location evidence="3">Cytoplasm</location>
    </subcellularLocation>
</comment>
<organism evidence="5 6">
    <name type="scientific">Leucobacter insecticola</name>
    <dbReference type="NCBI Taxonomy" id="2714934"/>
    <lineage>
        <taxon>Bacteria</taxon>
        <taxon>Bacillati</taxon>
        <taxon>Actinomycetota</taxon>
        <taxon>Actinomycetes</taxon>
        <taxon>Micrococcales</taxon>
        <taxon>Microbacteriaceae</taxon>
        <taxon>Leucobacter</taxon>
    </lineage>
</organism>
<dbReference type="KEGG" id="lins:G7067_04845"/>
<dbReference type="RefSeq" id="WP_166322394.1">
    <property type="nucleotide sequence ID" value="NZ_CP049934.1"/>
</dbReference>
<dbReference type="GO" id="GO:0022627">
    <property type="term" value="C:cytosolic small ribosomal subunit"/>
    <property type="evidence" value="ECO:0007669"/>
    <property type="project" value="TreeGrafter"/>
</dbReference>
<dbReference type="GO" id="GO:0045900">
    <property type="term" value="P:negative regulation of translational elongation"/>
    <property type="evidence" value="ECO:0007669"/>
    <property type="project" value="TreeGrafter"/>
</dbReference>
<dbReference type="NCBIfam" id="TIGR00741">
    <property type="entry name" value="yfiA"/>
    <property type="match status" value="1"/>
</dbReference>
<dbReference type="Gene3D" id="3.30.505.50">
    <property type="entry name" value="Sigma 54 modulation/S30EA ribosomal protein, C-terminal domain"/>
    <property type="match status" value="1"/>
</dbReference>
<dbReference type="InterPro" id="IPR050574">
    <property type="entry name" value="HPF/YfiA_ribosome-assoc"/>
</dbReference>
<dbReference type="PANTHER" id="PTHR33231">
    <property type="entry name" value="30S RIBOSOMAL PROTEIN"/>
    <property type="match status" value="1"/>
</dbReference>
<feature type="domain" description="Sigma 54 modulation/S30EA ribosomal protein C-terminal" evidence="4">
    <location>
        <begin position="150"/>
        <end position="204"/>
    </location>
</feature>
<dbReference type="InterPro" id="IPR038416">
    <property type="entry name" value="Ribosom_S30AE_C_sf"/>
</dbReference>
<evidence type="ECO:0000256" key="2">
    <source>
        <dbReference type="ARBA" id="ARBA00022845"/>
    </source>
</evidence>
<dbReference type="HAMAP" id="MF_00839">
    <property type="entry name" value="HPF"/>
    <property type="match status" value="1"/>
</dbReference>
<dbReference type="InterPro" id="IPR032528">
    <property type="entry name" value="Ribosom_S30AE_C"/>
</dbReference>
<proteinExistence type="inferred from homology"/>
<dbReference type="FunFam" id="3.30.505.50:FF:000002">
    <property type="entry name" value="Ribosome hibernation promoting factor"/>
    <property type="match status" value="1"/>
</dbReference>
<dbReference type="InterPro" id="IPR036567">
    <property type="entry name" value="RHF-like"/>
</dbReference>
<sequence length="210" mass="23430">MDVNIRGKNVGITDRFKDYVETKAEKVEGLLPKAQFFEISVSRQSDRSPQFGDRVEITLVGPGPVIRAESTGGDKYTAFDMAYGRVLERIRRMKDKKQEHRGRGRTSLADAAAHDFDMVAVKPAPLEVVESVATGGIQIEGQEAGEEQYSPVVIRTKEFPAEKLSTEEAVDQMELVGHDFFLFVESETGRPSVVYRRKGWNYGVISLTGE</sequence>
<dbReference type="InterPro" id="IPR034694">
    <property type="entry name" value="HPF_long/plastid"/>
</dbReference>
<keyword evidence="6" id="KW-1185">Reference proteome</keyword>
<keyword evidence="1 3" id="KW-0963">Cytoplasm</keyword>
<evidence type="ECO:0000259" key="4">
    <source>
        <dbReference type="Pfam" id="PF16321"/>
    </source>
</evidence>
<dbReference type="Pfam" id="PF16321">
    <property type="entry name" value="Ribosom_S30AE_C"/>
    <property type="match status" value="1"/>
</dbReference>
<comment type="similarity">
    <text evidence="3">Belongs to the HPF/YfiA ribosome-associated protein family. Long HPF subfamily.</text>
</comment>
<dbReference type="SUPFAM" id="SSF69754">
    <property type="entry name" value="Ribosome binding protein Y (YfiA homologue)"/>
    <property type="match status" value="1"/>
</dbReference>
<gene>
    <name evidence="5" type="primary">raiA</name>
    <name evidence="3" type="synonym">hpf</name>
    <name evidence="5" type="ORF">G7067_04845</name>
</gene>
<dbReference type="GO" id="GO:0043024">
    <property type="term" value="F:ribosomal small subunit binding"/>
    <property type="evidence" value="ECO:0007669"/>
    <property type="project" value="TreeGrafter"/>
</dbReference>
<dbReference type="InterPro" id="IPR003489">
    <property type="entry name" value="RHF/RaiA"/>
</dbReference>
<name>A0A6G8FHY9_9MICO</name>
<evidence type="ECO:0000313" key="6">
    <source>
        <dbReference type="Proteomes" id="UP000501387"/>
    </source>
</evidence>
<comment type="subunit">
    <text evidence="3">Interacts with 100S ribosomes.</text>
</comment>
<dbReference type="Pfam" id="PF02482">
    <property type="entry name" value="Ribosomal_S30AE"/>
    <property type="match status" value="1"/>
</dbReference>
<dbReference type="EMBL" id="CP049934">
    <property type="protein sequence ID" value="QIM15899.1"/>
    <property type="molecule type" value="Genomic_DNA"/>
</dbReference>
<keyword evidence="2 3" id="KW-0810">Translation regulation</keyword>
<protein>
    <recommendedName>
        <fullName evidence="3">Ribosome hibernation promoting factor</fullName>
        <shortName evidence="3">HPF</shortName>
    </recommendedName>
</protein>
<reference evidence="5 6" key="1">
    <citation type="submission" date="2020-03" db="EMBL/GenBank/DDBJ databases">
        <title>Leucobacter sp. nov., isolated from beetles.</title>
        <authorList>
            <person name="Hyun D.-W."/>
            <person name="Bae J.-W."/>
        </authorList>
    </citation>
    <scope>NUCLEOTIDE SEQUENCE [LARGE SCALE GENOMIC DNA]</scope>
    <source>
        <strain evidence="5 6">HDW9B</strain>
    </source>
</reference>
<accession>A0A6G8FHY9</accession>
<evidence type="ECO:0000256" key="3">
    <source>
        <dbReference type="HAMAP-Rule" id="MF_00839"/>
    </source>
</evidence>